<accession>A0A147IXB8</accession>
<organism evidence="2 3">
    <name type="scientific">Sphingomonas yabuuchiae</name>
    <dbReference type="NCBI Taxonomy" id="172044"/>
    <lineage>
        <taxon>Bacteria</taxon>
        <taxon>Pseudomonadati</taxon>
        <taxon>Pseudomonadota</taxon>
        <taxon>Alphaproteobacteria</taxon>
        <taxon>Sphingomonadales</taxon>
        <taxon>Sphingomonadaceae</taxon>
        <taxon>Sphingomonas</taxon>
    </lineage>
</organism>
<feature type="signal peptide" evidence="1">
    <location>
        <begin position="1"/>
        <end position="27"/>
    </location>
</feature>
<dbReference type="PROSITE" id="PS51318">
    <property type="entry name" value="TAT"/>
    <property type="match status" value="1"/>
</dbReference>
<dbReference type="RefSeq" id="WP_058744695.1">
    <property type="nucleotide sequence ID" value="NZ_LDTF01000017.1"/>
</dbReference>
<dbReference type="AlphaFoldDB" id="A0A147IXB8"/>
<dbReference type="InterPro" id="IPR006311">
    <property type="entry name" value="TAT_signal"/>
</dbReference>
<protein>
    <recommendedName>
        <fullName evidence="4">Secreted protein</fullName>
    </recommendedName>
</protein>
<evidence type="ECO:0000256" key="1">
    <source>
        <dbReference type="SAM" id="SignalP"/>
    </source>
</evidence>
<keyword evidence="1" id="KW-0732">Signal</keyword>
<dbReference type="PATRIC" id="fig|172044.3.peg.696"/>
<dbReference type="EMBL" id="LDTF01000017">
    <property type="protein sequence ID" value="KTW00159.1"/>
    <property type="molecule type" value="Genomic_DNA"/>
</dbReference>
<feature type="chain" id="PRO_5007549067" description="Secreted protein" evidence="1">
    <location>
        <begin position="28"/>
        <end position="207"/>
    </location>
</feature>
<comment type="caution">
    <text evidence="2">The sequence shown here is derived from an EMBL/GenBank/DDBJ whole genome shotgun (WGS) entry which is preliminary data.</text>
</comment>
<gene>
    <name evidence="2" type="ORF">NS355_05030</name>
</gene>
<dbReference type="OrthoDB" id="7585474at2"/>
<evidence type="ECO:0000313" key="3">
    <source>
        <dbReference type="Proteomes" id="UP000073923"/>
    </source>
</evidence>
<evidence type="ECO:0000313" key="2">
    <source>
        <dbReference type="EMBL" id="KTW00159.1"/>
    </source>
</evidence>
<reference evidence="2 3" key="1">
    <citation type="journal article" date="2016" name="Front. Microbiol.">
        <title>Genomic Resource of Rice Seed Associated Bacteria.</title>
        <authorList>
            <person name="Midha S."/>
            <person name="Bansal K."/>
            <person name="Sharma S."/>
            <person name="Kumar N."/>
            <person name="Patil P.P."/>
            <person name="Chaudhry V."/>
            <person name="Patil P.B."/>
        </authorList>
    </citation>
    <scope>NUCLEOTIDE SEQUENCE [LARGE SCALE GENOMIC DNA]</scope>
    <source>
        <strain evidence="2 3">NS355</strain>
    </source>
</reference>
<evidence type="ECO:0008006" key="4">
    <source>
        <dbReference type="Google" id="ProtNLM"/>
    </source>
</evidence>
<dbReference type="Proteomes" id="UP000073923">
    <property type="component" value="Unassembled WGS sequence"/>
</dbReference>
<name>A0A147IXB8_9SPHN</name>
<sequence length="207" mass="22150">MTTETTRRALFGGAGLVALAATVPAVASTMPASLGVSPALAKLIAAADEAKRQCDDFDTATYDPLKARTDALVEAVPHVTVDIKNSPFWTTAEPAAVSFARDIVRGDPGRRHPSSVQLRRLVAADLHRTRQAQRLKRQTGLRAAYDRSNALADAMATTEWDVALFPCETAADLHAKLAFMMARQMDDGVAVLDVLLPDAARIANKEG</sequence>
<proteinExistence type="predicted"/>